<keyword evidence="2" id="KW-0479">Metal-binding</keyword>
<keyword evidence="8" id="KW-0804">Transcription</keyword>
<evidence type="ECO:0000256" key="2">
    <source>
        <dbReference type="ARBA" id="ARBA00022723"/>
    </source>
</evidence>
<dbReference type="PANTHER" id="PTHR23226">
    <property type="entry name" value="ZINC FINGER AND SCAN DOMAIN-CONTAINING"/>
    <property type="match status" value="1"/>
</dbReference>
<sequence length="137" mass="14717">ERPYTCGECGKSFSVSSHLDRHQKIHAAQRASYRCPEHLAGFLAAHRHGRLFQCAQCGRCFGQGAALLKHQRSHGAAAAQPPKCLDCGKSRGCRGQQCLDCGREADPGAAPAEAPEKPYKCGECGKGFGQRSALVKH</sequence>
<dbReference type="Pfam" id="PF00096">
    <property type="entry name" value="zf-C2H2"/>
    <property type="match status" value="3"/>
</dbReference>
<evidence type="ECO:0000256" key="5">
    <source>
        <dbReference type="ARBA" id="ARBA00022833"/>
    </source>
</evidence>
<keyword evidence="4 10" id="KW-0863">Zinc-finger</keyword>
<evidence type="ECO:0000256" key="3">
    <source>
        <dbReference type="ARBA" id="ARBA00022737"/>
    </source>
</evidence>
<organism evidence="12 13">
    <name type="scientific">Pachyramphus minor</name>
    <dbReference type="NCBI Taxonomy" id="369605"/>
    <lineage>
        <taxon>Eukaryota</taxon>
        <taxon>Metazoa</taxon>
        <taxon>Chordata</taxon>
        <taxon>Craniata</taxon>
        <taxon>Vertebrata</taxon>
        <taxon>Euteleostomi</taxon>
        <taxon>Archelosauria</taxon>
        <taxon>Archosauria</taxon>
        <taxon>Dinosauria</taxon>
        <taxon>Saurischia</taxon>
        <taxon>Theropoda</taxon>
        <taxon>Coelurosauria</taxon>
        <taxon>Aves</taxon>
        <taxon>Neognathae</taxon>
        <taxon>Neoaves</taxon>
        <taxon>Telluraves</taxon>
        <taxon>Australaves</taxon>
        <taxon>Passeriformes</taxon>
        <taxon>Tyrannidae</taxon>
        <taxon>Pachyramphus</taxon>
    </lineage>
</organism>
<evidence type="ECO:0000256" key="7">
    <source>
        <dbReference type="ARBA" id="ARBA00023125"/>
    </source>
</evidence>
<gene>
    <name evidence="12" type="primary">Znf572</name>
    <name evidence="12" type="ORF">PACMIN_R12642</name>
</gene>
<accession>A0A7K5DI04</accession>
<keyword evidence="6" id="KW-0805">Transcription regulation</keyword>
<dbReference type="FunFam" id="3.30.160.60:FF:000322">
    <property type="entry name" value="GDNF-inducible zinc finger protein 1"/>
    <property type="match status" value="1"/>
</dbReference>
<protein>
    <submittedName>
        <fullName evidence="12">ZN572 protein</fullName>
    </submittedName>
</protein>
<dbReference type="GO" id="GO:0005634">
    <property type="term" value="C:nucleus"/>
    <property type="evidence" value="ECO:0007669"/>
    <property type="project" value="UniProtKB-SubCell"/>
</dbReference>
<dbReference type="GO" id="GO:0008270">
    <property type="term" value="F:zinc ion binding"/>
    <property type="evidence" value="ECO:0007669"/>
    <property type="project" value="UniProtKB-KW"/>
</dbReference>
<dbReference type="PROSITE" id="PS00028">
    <property type="entry name" value="ZINC_FINGER_C2H2_1"/>
    <property type="match status" value="2"/>
</dbReference>
<dbReference type="FunFam" id="3.30.160.60:FF:000038">
    <property type="entry name" value="Zinc finger protein 624"/>
    <property type="match status" value="1"/>
</dbReference>
<feature type="domain" description="C2H2-type" evidence="11">
    <location>
        <begin position="4"/>
        <end position="31"/>
    </location>
</feature>
<keyword evidence="3" id="KW-0677">Repeat</keyword>
<dbReference type="GO" id="GO:0000978">
    <property type="term" value="F:RNA polymerase II cis-regulatory region sequence-specific DNA binding"/>
    <property type="evidence" value="ECO:0007669"/>
    <property type="project" value="TreeGrafter"/>
</dbReference>
<evidence type="ECO:0000313" key="12">
    <source>
        <dbReference type="EMBL" id="NWS19509.1"/>
    </source>
</evidence>
<evidence type="ECO:0000256" key="6">
    <source>
        <dbReference type="ARBA" id="ARBA00023015"/>
    </source>
</evidence>
<reference evidence="12 13" key="1">
    <citation type="submission" date="2019-09" db="EMBL/GenBank/DDBJ databases">
        <title>Bird 10,000 Genomes (B10K) Project - Family phase.</title>
        <authorList>
            <person name="Zhang G."/>
        </authorList>
    </citation>
    <scope>NUCLEOTIDE SEQUENCE [LARGE SCALE GENOMIC DNA]</scope>
    <source>
        <strain evidence="12">B10K-DU-001-72</strain>
        <tissue evidence="12">Muscle</tissue>
    </source>
</reference>
<keyword evidence="7" id="KW-0238">DNA-binding</keyword>
<evidence type="ECO:0000259" key="11">
    <source>
        <dbReference type="PROSITE" id="PS50157"/>
    </source>
</evidence>
<dbReference type="PANTHER" id="PTHR23226:SF377">
    <property type="entry name" value="ZINC FINGER AND SCAN DOMAIN-CONTAINING PROTEIN 20"/>
    <property type="match status" value="1"/>
</dbReference>
<dbReference type="SMART" id="SM00355">
    <property type="entry name" value="ZnF_C2H2"/>
    <property type="match status" value="3"/>
</dbReference>
<evidence type="ECO:0000256" key="1">
    <source>
        <dbReference type="ARBA" id="ARBA00004123"/>
    </source>
</evidence>
<comment type="subcellular location">
    <subcellularLocation>
        <location evidence="1">Nucleus</location>
    </subcellularLocation>
</comment>
<dbReference type="GO" id="GO:0000981">
    <property type="term" value="F:DNA-binding transcription factor activity, RNA polymerase II-specific"/>
    <property type="evidence" value="ECO:0007669"/>
    <property type="project" value="TreeGrafter"/>
</dbReference>
<evidence type="ECO:0000256" key="9">
    <source>
        <dbReference type="ARBA" id="ARBA00023242"/>
    </source>
</evidence>
<evidence type="ECO:0000256" key="10">
    <source>
        <dbReference type="PROSITE-ProRule" id="PRU00042"/>
    </source>
</evidence>
<feature type="domain" description="C2H2-type" evidence="11">
    <location>
        <begin position="119"/>
        <end position="137"/>
    </location>
</feature>
<proteinExistence type="predicted"/>
<dbReference type="Gene3D" id="3.30.160.60">
    <property type="entry name" value="Classic Zinc Finger"/>
    <property type="match status" value="3"/>
</dbReference>
<dbReference type="PROSITE" id="PS50157">
    <property type="entry name" value="ZINC_FINGER_C2H2_2"/>
    <property type="match status" value="3"/>
</dbReference>
<dbReference type="Proteomes" id="UP000525089">
    <property type="component" value="Unassembled WGS sequence"/>
</dbReference>
<name>A0A7K5DI04_9TYRA</name>
<dbReference type="InterPro" id="IPR013087">
    <property type="entry name" value="Znf_C2H2_type"/>
</dbReference>
<keyword evidence="9" id="KW-0539">Nucleus</keyword>
<feature type="non-terminal residue" evidence="12">
    <location>
        <position position="1"/>
    </location>
</feature>
<keyword evidence="13" id="KW-1185">Reference proteome</keyword>
<comment type="caution">
    <text evidence="12">The sequence shown here is derived from an EMBL/GenBank/DDBJ whole genome shotgun (WGS) entry which is preliminary data.</text>
</comment>
<evidence type="ECO:0000313" key="13">
    <source>
        <dbReference type="Proteomes" id="UP000525089"/>
    </source>
</evidence>
<dbReference type="InterPro" id="IPR036236">
    <property type="entry name" value="Znf_C2H2_sf"/>
</dbReference>
<dbReference type="SUPFAM" id="SSF57667">
    <property type="entry name" value="beta-beta-alpha zinc fingers"/>
    <property type="match status" value="2"/>
</dbReference>
<evidence type="ECO:0000256" key="4">
    <source>
        <dbReference type="ARBA" id="ARBA00022771"/>
    </source>
</evidence>
<dbReference type="EMBL" id="VYXB01007721">
    <property type="protein sequence ID" value="NWS19509.1"/>
    <property type="molecule type" value="Genomic_DNA"/>
</dbReference>
<dbReference type="FunFam" id="3.30.160.60:FF:001049">
    <property type="entry name" value="zinc finger protein 319"/>
    <property type="match status" value="1"/>
</dbReference>
<dbReference type="AlphaFoldDB" id="A0A7K5DI04"/>
<feature type="non-terminal residue" evidence="12">
    <location>
        <position position="137"/>
    </location>
</feature>
<keyword evidence="5" id="KW-0862">Zinc</keyword>
<feature type="domain" description="C2H2-type" evidence="11">
    <location>
        <begin position="52"/>
        <end position="79"/>
    </location>
</feature>
<evidence type="ECO:0000256" key="8">
    <source>
        <dbReference type="ARBA" id="ARBA00023163"/>
    </source>
</evidence>